<proteinExistence type="inferred from homology"/>
<accession>A0ABQ1PAP1</accession>
<dbReference type="Proteomes" id="UP000619534">
    <property type="component" value="Unassembled WGS sequence"/>
</dbReference>
<name>A0ABQ1PAP1_9BACI</name>
<keyword evidence="5 8" id="KW-0378">Hydrolase</keyword>
<dbReference type="NCBIfam" id="NF005996">
    <property type="entry name" value="PRK08123.1"/>
    <property type="match status" value="1"/>
</dbReference>
<keyword evidence="11" id="KW-1185">Reference proteome</keyword>
<dbReference type="CDD" id="cd12110">
    <property type="entry name" value="PHP_HisPPase_Hisj_like"/>
    <property type="match status" value="1"/>
</dbReference>
<evidence type="ECO:0000256" key="2">
    <source>
        <dbReference type="ARBA" id="ARBA00009152"/>
    </source>
</evidence>
<reference evidence="11" key="1">
    <citation type="journal article" date="2019" name="Int. J. Syst. Evol. Microbiol.">
        <title>The Global Catalogue of Microorganisms (GCM) 10K type strain sequencing project: providing services to taxonomists for standard genome sequencing and annotation.</title>
        <authorList>
            <consortium name="The Broad Institute Genomics Platform"/>
            <consortium name="The Broad Institute Genome Sequencing Center for Infectious Disease"/>
            <person name="Wu L."/>
            <person name="Ma J."/>
        </authorList>
    </citation>
    <scope>NUCLEOTIDE SEQUENCE [LARGE SCALE GENOMIC DNA]</scope>
    <source>
        <strain evidence="11">CCM 7282</strain>
    </source>
</reference>
<dbReference type="Gene3D" id="3.20.20.140">
    <property type="entry name" value="Metal-dependent hydrolases"/>
    <property type="match status" value="1"/>
</dbReference>
<comment type="caution">
    <text evidence="10">The sequence shown here is derived from an EMBL/GenBank/DDBJ whole genome shotgun (WGS) entry which is preliminary data.</text>
</comment>
<dbReference type="InterPro" id="IPR016195">
    <property type="entry name" value="Pol/histidinol_Pase-like"/>
</dbReference>
<evidence type="ECO:0000256" key="4">
    <source>
        <dbReference type="ARBA" id="ARBA00022605"/>
    </source>
</evidence>
<evidence type="ECO:0000259" key="9">
    <source>
        <dbReference type="Pfam" id="PF02811"/>
    </source>
</evidence>
<dbReference type="EC" id="3.1.3.15" evidence="3 8"/>
<sequence>MKIDGHIHTPYCPHGTSDPFKAYVEEALKQGYSSMSFTEHAPLPPSFLDPVPDKDSGMDLRLLERYIQDIEQIKKEYQKDIDILIGLEVDYIDGYEQETTEFLTRYGSRLDDSILSVHFLKGPDHYHCIDFSEAAFQHAIDDFGSLEKVYQAYFRTLEKSIQADLGPFKPGRIGHMTLVRKFHHHFPSPADWDAPISALLEKVKQGRYQLDYNAAGYFKPACLESYPPQRIARQAYQAGIELIYGSDAHKSTGIGQGFDRIDHTLTTG</sequence>
<dbReference type="EMBL" id="BMCJ01000004">
    <property type="protein sequence ID" value="GGC93900.1"/>
    <property type="molecule type" value="Genomic_DNA"/>
</dbReference>
<evidence type="ECO:0000256" key="1">
    <source>
        <dbReference type="ARBA" id="ARBA00004970"/>
    </source>
</evidence>
<comment type="catalytic activity">
    <reaction evidence="7 8">
        <text>L-histidinol phosphate + H2O = L-histidinol + phosphate</text>
        <dbReference type="Rhea" id="RHEA:14465"/>
        <dbReference type="ChEBI" id="CHEBI:15377"/>
        <dbReference type="ChEBI" id="CHEBI:43474"/>
        <dbReference type="ChEBI" id="CHEBI:57699"/>
        <dbReference type="ChEBI" id="CHEBI:57980"/>
        <dbReference type="EC" id="3.1.3.15"/>
    </reaction>
</comment>
<evidence type="ECO:0000256" key="7">
    <source>
        <dbReference type="ARBA" id="ARBA00049158"/>
    </source>
</evidence>
<evidence type="ECO:0000256" key="3">
    <source>
        <dbReference type="ARBA" id="ARBA00013085"/>
    </source>
</evidence>
<dbReference type="SUPFAM" id="SSF89550">
    <property type="entry name" value="PHP domain-like"/>
    <property type="match status" value="1"/>
</dbReference>
<evidence type="ECO:0000256" key="8">
    <source>
        <dbReference type="RuleBase" id="RU366003"/>
    </source>
</evidence>
<keyword evidence="6 8" id="KW-0368">Histidine biosynthesis</keyword>
<protein>
    <recommendedName>
        <fullName evidence="3 8">Histidinol-phosphatase</fullName>
        <shortName evidence="8">HolPase</shortName>
        <ecNumber evidence="3 8">3.1.3.15</ecNumber>
    </recommendedName>
</protein>
<dbReference type="PANTHER" id="PTHR21039">
    <property type="entry name" value="HISTIDINOL PHOSPHATASE-RELATED"/>
    <property type="match status" value="1"/>
</dbReference>
<evidence type="ECO:0000256" key="5">
    <source>
        <dbReference type="ARBA" id="ARBA00022801"/>
    </source>
</evidence>
<dbReference type="PANTHER" id="PTHR21039:SF0">
    <property type="entry name" value="HISTIDINOL-PHOSPHATASE"/>
    <property type="match status" value="1"/>
</dbReference>
<evidence type="ECO:0000313" key="10">
    <source>
        <dbReference type="EMBL" id="GGC93900.1"/>
    </source>
</evidence>
<comment type="pathway">
    <text evidence="1 8">Amino-acid biosynthesis; L-histidine biosynthesis; L-histidine from 5-phospho-alpha-D-ribose 1-diphosphate: step 8/9.</text>
</comment>
<evidence type="ECO:0000256" key="6">
    <source>
        <dbReference type="ARBA" id="ARBA00023102"/>
    </source>
</evidence>
<gene>
    <name evidence="10" type="primary">hisK</name>
    <name evidence="10" type="ORF">GCM10007216_25820</name>
</gene>
<dbReference type="RefSeq" id="WP_062447364.1">
    <property type="nucleotide sequence ID" value="NZ_BMCJ01000004.1"/>
</dbReference>
<dbReference type="Pfam" id="PF02811">
    <property type="entry name" value="PHP"/>
    <property type="match status" value="1"/>
</dbReference>
<comment type="similarity">
    <text evidence="2 8">Belongs to the PHP hydrolase family. HisK subfamily.</text>
</comment>
<keyword evidence="4 8" id="KW-0028">Amino-acid biosynthesis</keyword>
<feature type="domain" description="PHP" evidence="9">
    <location>
        <begin position="4"/>
        <end position="214"/>
    </location>
</feature>
<organism evidence="10 11">
    <name type="scientific">Thalassobacillus devorans</name>
    <dbReference type="NCBI Taxonomy" id="279813"/>
    <lineage>
        <taxon>Bacteria</taxon>
        <taxon>Bacillati</taxon>
        <taxon>Bacillota</taxon>
        <taxon>Bacilli</taxon>
        <taxon>Bacillales</taxon>
        <taxon>Bacillaceae</taxon>
        <taxon>Thalassobacillus</taxon>
    </lineage>
</organism>
<dbReference type="InterPro" id="IPR004013">
    <property type="entry name" value="PHP_dom"/>
</dbReference>
<dbReference type="NCBIfam" id="TIGR01856">
    <property type="entry name" value="hisJ_fam"/>
    <property type="match status" value="1"/>
</dbReference>
<dbReference type="InterPro" id="IPR010140">
    <property type="entry name" value="Histidinol_P_phosphatase_HisJ"/>
</dbReference>
<evidence type="ECO:0000313" key="11">
    <source>
        <dbReference type="Proteomes" id="UP000619534"/>
    </source>
</evidence>